<keyword evidence="4" id="KW-1185">Reference proteome</keyword>
<evidence type="ECO:0000256" key="1">
    <source>
        <dbReference type="SAM" id="Coils"/>
    </source>
</evidence>
<reference evidence="3 4" key="1">
    <citation type="journal article" date="2014" name="Genome Announc.">
        <title>Draft genome sequences of six enterohepatic helicobacter species isolated from humans and one from rhesus macaques.</title>
        <authorList>
            <person name="Shen Z."/>
            <person name="Sheh A."/>
            <person name="Young S.K."/>
            <person name="Abouelliel A."/>
            <person name="Ward D.V."/>
            <person name="Earl A.M."/>
            <person name="Fox J.G."/>
        </authorList>
    </citation>
    <scope>NUCLEOTIDE SEQUENCE [LARGE SCALE GENOMIC DNA]</scope>
    <source>
        <strain evidence="3 4">ATCC 43879</strain>
    </source>
</reference>
<sequence length="212" mass="25849">MSNFREIKRMLRYLGIRSRKIKELKKEITYLKNIQTFDSEDKNNLRTKYIKQKEISDERNELYIELCKKSKEIIEKLDKDYKKIIKQDEKTINECLKYIEYMENMLNNRIDHDECIPTLIKEYNILVHNTKYKERAKSTYSSLKMSKWIINAERIIDETIEKMNKLNNEYNQINNSFETYHKQKIESTEPIEKMEIKPQLKTRKETKGENNE</sequence>
<name>C3XFN3_9HELI</name>
<feature type="coiled-coil region" evidence="1">
    <location>
        <begin position="149"/>
        <end position="183"/>
    </location>
</feature>
<evidence type="ECO:0000256" key="2">
    <source>
        <dbReference type="SAM" id="MobiDB-lite"/>
    </source>
</evidence>
<feature type="region of interest" description="Disordered" evidence="2">
    <location>
        <begin position="188"/>
        <end position="212"/>
    </location>
</feature>
<evidence type="ECO:0000313" key="4">
    <source>
        <dbReference type="Proteomes" id="UP000005085"/>
    </source>
</evidence>
<dbReference type="AlphaFoldDB" id="C3XFN3"/>
<dbReference type="HOGENOM" id="CLU_1298356_0_0_7"/>
<protein>
    <submittedName>
        <fullName evidence="3">Uncharacterized protein</fullName>
    </submittedName>
</protein>
<comment type="caution">
    <text evidence="3">The sequence shown here is derived from an EMBL/GenBank/DDBJ whole genome shotgun (WGS) entry which is preliminary data.</text>
</comment>
<dbReference type="RefSeq" id="WP_005218065.1">
    <property type="nucleotide sequence ID" value="NZ_KI392040.1"/>
</dbReference>
<dbReference type="Proteomes" id="UP000005085">
    <property type="component" value="Unassembled WGS sequence"/>
</dbReference>
<organism evidence="3 4">
    <name type="scientific">Helicobacter bilis ATCC 43879</name>
    <dbReference type="NCBI Taxonomy" id="613026"/>
    <lineage>
        <taxon>Bacteria</taxon>
        <taxon>Pseudomonadati</taxon>
        <taxon>Campylobacterota</taxon>
        <taxon>Epsilonproteobacteria</taxon>
        <taxon>Campylobacterales</taxon>
        <taxon>Helicobacteraceae</taxon>
        <taxon>Helicobacter</taxon>
    </lineage>
</organism>
<keyword evidence="1" id="KW-0175">Coiled coil</keyword>
<accession>C3XFN3</accession>
<dbReference type="EMBL" id="ACDN02000061">
    <property type="protein sequence ID" value="EEO23822.1"/>
    <property type="molecule type" value="Genomic_DNA"/>
</dbReference>
<gene>
    <name evidence="3" type="ORF">HRAG_00879</name>
</gene>
<evidence type="ECO:0000313" key="3">
    <source>
        <dbReference type="EMBL" id="EEO23822.1"/>
    </source>
</evidence>
<proteinExistence type="predicted"/>